<dbReference type="PROSITE" id="PS50850">
    <property type="entry name" value="MFS"/>
    <property type="match status" value="1"/>
</dbReference>
<dbReference type="InterPro" id="IPR020846">
    <property type="entry name" value="MFS_dom"/>
</dbReference>
<dbReference type="InterPro" id="IPR003663">
    <property type="entry name" value="Sugar/inositol_transpt"/>
</dbReference>
<comment type="caution">
    <text evidence="10">The sequence shown here is derived from an EMBL/GenBank/DDBJ whole genome shotgun (WGS) entry which is preliminary data.</text>
</comment>
<organism evidence="10 11">
    <name type="scientific">Colletotrichum gloeosporioides</name>
    <name type="common">Anthracnose fungus</name>
    <name type="synonym">Glomerella cingulata</name>
    <dbReference type="NCBI Taxonomy" id="474922"/>
    <lineage>
        <taxon>Eukaryota</taxon>
        <taxon>Fungi</taxon>
        <taxon>Dikarya</taxon>
        <taxon>Ascomycota</taxon>
        <taxon>Pezizomycotina</taxon>
        <taxon>Sordariomycetes</taxon>
        <taxon>Hypocreomycetidae</taxon>
        <taxon>Glomerellales</taxon>
        <taxon>Glomerellaceae</taxon>
        <taxon>Colletotrichum</taxon>
        <taxon>Colletotrichum gloeosporioides species complex</taxon>
    </lineage>
</organism>
<feature type="transmembrane region" description="Helical" evidence="8">
    <location>
        <begin position="457"/>
        <end position="476"/>
    </location>
</feature>
<dbReference type="GO" id="GO:0016020">
    <property type="term" value="C:membrane"/>
    <property type="evidence" value="ECO:0007669"/>
    <property type="project" value="UniProtKB-SubCell"/>
</dbReference>
<evidence type="ECO:0000313" key="11">
    <source>
        <dbReference type="Proteomes" id="UP000613401"/>
    </source>
</evidence>
<evidence type="ECO:0000256" key="5">
    <source>
        <dbReference type="ARBA" id="ARBA00022989"/>
    </source>
</evidence>
<dbReference type="PANTHER" id="PTHR48022:SF3">
    <property type="entry name" value="HEXOSE TRANSPORTER PROTEIN (AFU_ORTHOLOGUE AFUA_8G04480)-RELATED"/>
    <property type="match status" value="1"/>
</dbReference>
<dbReference type="Gene3D" id="1.20.1250.20">
    <property type="entry name" value="MFS general substrate transporter like domains"/>
    <property type="match status" value="1"/>
</dbReference>
<evidence type="ECO:0000256" key="3">
    <source>
        <dbReference type="ARBA" id="ARBA00022448"/>
    </source>
</evidence>
<dbReference type="InterPro" id="IPR036259">
    <property type="entry name" value="MFS_trans_sf"/>
</dbReference>
<keyword evidence="3" id="KW-0813">Transport</keyword>
<dbReference type="PROSITE" id="PS00216">
    <property type="entry name" value="SUGAR_TRANSPORT_1"/>
    <property type="match status" value="1"/>
</dbReference>
<dbReference type="PANTHER" id="PTHR48022">
    <property type="entry name" value="PLASTIDIC GLUCOSE TRANSPORTER 4"/>
    <property type="match status" value="1"/>
</dbReference>
<feature type="transmembrane region" description="Helical" evidence="8">
    <location>
        <begin position="387"/>
        <end position="406"/>
    </location>
</feature>
<feature type="region of interest" description="Disordered" evidence="7">
    <location>
        <begin position="939"/>
        <end position="968"/>
    </location>
</feature>
<evidence type="ECO:0000256" key="2">
    <source>
        <dbReference type="ARBA" id="ARBA00010992"/>
    </source>
</evidence>
<accession>A0A8H4CBH2</accession>
<feature type="transmembrane region" description="Helical" evidence="8">
    <location>
        <begin position="427"/>
        <end position="445"/>
    </location>
</feature>
<dbReference type="AlphaFoldDB" id="A0A8H4CBH2"/>
<evidence type="ECO:0000313" key="10">
    <source>
        <dbReference type="EMBL" id="KAF3800709.1"/>
    </source>
</evidence>
<dbReference type="InterPro" id="IPR005828">
    <property type="entry name" value="MFS_sugar_transport-like"/>
</dbReference>
<comment type="subcellular location">
    <subcellularLocation>
        <location evidence="1">Membrane</location>
        <topology evidence="1">Multi-pass membrane protein</topology>
    </subcellularLocation>
</comment>
<feature type="transmembrane region" description="Helical" evidence="8">
    <location>
        <begin position="78"/>
        <end position="102"/>
    </location>
</feature>
<feature type="transmembrane region" description="Helical" evidence="8">
    <location>
        <begin position="291"/>
        <end position="312"/>
    </location>
</feature>
<reference evidence="10" key="2">
    <citation type="submission" date="2020-03" db="EMBL/GenBank/DDBJ databases">
        <authorList>
            <person name="Fu F.-F."/>
            <person name="Chen J."/>
        </authorList>
    </citation>
    <scope>NUCLEOTIDE SEQUENCE</scope>
    <source>
        <strain evidence="10">Lc1</strain>
    </source>
</reference>
<feature type="transmembrane region" description="Helical" evidence="8">
    <location>
        <begin position="357"/>
        <end position="381"/>
    </location>
</feature>
<feature type="transmembrane region" description="Helical" evidence="8">
    <location>
        <begin position="197"/>
        <end position="220"/>
    </location>
</feature>
<dbReference type="GO" id="GO:0005351">
    <property type="term" value="F:carbohydrate:proton symporter activity"/>
    <property type="evidence" value="ECO:0007669"/>
    <property type="project" value="TreeGrafter"/>
</dbReference>
<evidence type="ECO:0000256" key="6">
    <source>
        <dbReference type="ARBA" id="ARBA00023136"/>
    </source>
</evidence>
<feature type="domain" description="Major facilitator superfamily (MFS) profile" evidence="9">
    <location>
        <begin position="41"/>
        <end position="480"/>
    </location>
</feature>
<keyword evidence="11" id="KW-1185">Reference proteome</keyword>
<feature type="region of interest" description="Disordered" evidence="7">
    <location>
        <begin position="689"/>
        <end position="757"/>
    </location>
</feature>
<keyword evidence="6 8" id="KW-0472">Membrane</keyword>
<feature type="compositionally biased region" description="Basic and acidic residues" evidence="7">
    <location>
        <begin position="526"/>
        <end position="565"/>
    </location>
</feature>
<comment type="similarity">
    <text evidence="2">Belongs to the major facilitator superfamily. Sugar transporter (TC 2.A.1.1) family.</text>
</comment>
<evidence type="ECO:0000256" key="8">
    <source>
        <dbReference type="SAM" id="Phobius"/>
    </source>
</evidence>
<evidence type="ECO:0000256" key="7">
    <source>
        <dbReference type="SAM" id="MobiDB-lite"/>
    </source>
</evidence>
<sequence>MGVFGKKKETELAVGSALAAVLPANPKPWYRTSHLLKLNLCLLVPLFSSASVGYDGSMMNGLQTLPQWRGFFGNPEGAVLGLMNAVYPLGKVVALFFVTYISDRWGRKLPLGIGLVACIGFAILQGLSPSLASFVTARALLGFFTTFISQPSPIIITELAYPPQRGKVTALYNTFFYFGSIFAAWCTYGTFKNPTAWSWRIPSLLQGAIPVIQLLGLFFLPESPRWLMSRGRKDEARKVFADYHAGGDLNNPLVEFEMREVEQTLNAEAEAMSQSSWMELVRTPANRKRTLLAVIVGFFSQWNGVAVVSYYLTLVLNTIGITEVKDQTLINGLLQIFNWIISTFLGALMVDRLGRRPLFLISTGGMLASYIIWTGLTSYFVTSKNEATGRAVVGFIFIFYFFYDIAWTPLLQAYPVEIFPYTLRGRGLSVTYITAFTGLIIGNQVNPIAMKSIAWKYYIVFCCILGLLLGLIWFLFPETKGHTLEEIREVFEGKPEGKEKDIEGADVDEVTKEGRQSEEITMADYVNDKAPRDERKGHENNDKGNRREESALDDGQDKNPGDDEKHVTAEEMNAQISKAINRFPFNGAPRTRHALFLLQTLNRNDSRGRYIKLYSQQRILQHLVNYEVPSREKMMVGCDRHENYLWYAAILLHVKDIDSGNQEPQNLTPQWKNSSHVLPMVLRLRDILSGSNSPHPTRFPKAAESGNKTDEAGKLKAAKRAREKDDQTKPPAKKARCSEAQARDMTAKDEEEDERLELEAARRESGMSAIARPALPPLYAGPRNSVGNNAQPQTTGLIQPPRYVNPQVLQLNGLRPANVLRQSNNGPRSMQHDLGIYDNAQELSAHDPFFGFTPASLNQAGAIQEFDGSLYGFYQQPHAQHSYVATASDAARLTRSGALHYGPEIVASSQSGSEPVRYLGDLRPSHAGVSASIPFHDHDQTAMDFTDGSSQQVGEDTPSLPNPVNGEDPTITFSYSPGTEKIFDDFFDYPKYRDDHAGR</sequence>
<protein>
    <submittedName>
        <fullName evidence="10">High-affinity glucose transporter</fullName>
    </submittedName>
</protein>
<feature type="transmembrane region" description="Helical" evidence="8">
    <location>
        <begin position="332"/>
        <end position="350"/>
    </location>
</feature>
<feature type="transmembrane region" description="Helical" evidence="8">
    <location>
        <begin position="170"/>
        <end position="191"/>
    </location>
</feature>
<dbReference type="Pfam" id="PF00083">
    <property type="entry name" value="Sugar_tr"/>
    <property type="match status" value="1"/>
</dbReference>
<dbReference type="InterPro" id="IPR050360">
    <property type="entry name" value="MFS_Sugar_Transporters"/>
</dbReference>
<dbReference type="EMBL" id="WVTB01000073">
    <property type="protein sequence ID" value="KAF3800709.1"/>
    <property type="molecule type" value="Genomic_DNA"/>
</dbReference>
<dbReference type="RefSeq" id="XP_045259868.1">
    <property type="nucleotide sequence ID" value="XM_045406958.1"/>
</dbReference>
<dbReference type="GeneID" id="69014113"/>
<name>A0A8H4CBH2_COLGL</name>
<feature type="transmembrane region" description="Helical" evidence="8">
    <location>
        <begin position="109"/>
        <end position="127"/>
    </location>
</feature>
<dbReference type="FunFam" id="1.20.1250.20:FF:000117">
    <property type="entry name" value="MFS hexose transporter"/>
    <property type="match status" value="1"/>
</dbReference>
<feature type="region of interest" description="Disordered" evidence="7">
    <location>
        <begin position="498"/>
        <end position="565"/>
    </location>
</feature>
<dbReference type="NCBIfam" id="TIGR00879">
    <property type="entry name" value="SP"/>
    <property type="match status" value="1"/>
</dbReference>
<reference evidence="10" key="1">
    <citation type="journal article" date="2020" name="Phytopathology">
        <title>Genome sequence and comparative analysis of Colletotrichum gloeosporioides isolated from Liriodendron leaves.</title>
        <authorList>
            <person name="Fu F.F."/>
            <person name="Hao Z."/>
            <person name="Wang P."/>
            <person name="Lu Y."/>
            <person name="Xue L.J."/>
            <person name="Wei G."/>
            <person name="Tian Y."/>
            <person name="Baishi H."/>
            <person name="Xu H."/>
            <person name="Shi J."/>
            <person name="Cheng T."/>
            <person name="Wang G."/>
            <person name="Yi Y."/>
            <person name="Chen J."/>
        </authorList>
    </citation>
    <scope>NUCLEOTIDE SEQUENCE</scope>
    <source>
        <strain evidence="10">Lc1</strain>
    </source>
</reference>
<gene>
    <name evidence="10" type="ORF">GCG54_00006967</name>
</gene>
<evidence type="ECO:0000256" key="4">
    <source>
        <dbReference type="ARBA" id="ARBA00022692"/>
    </source>
</evidence>
<evidence type="ECO:0000256" key="1">
    <source>
        <dbReference type="ARBA" id="ARBA00004141"/>
    </source>
</evidence>
<keyword evidence="5 8" id="KW-1133">Transmembrane helix</keyword>
<feature type="compositionally biased region" description="Basic and acidic residues" evidence="7">
    <location>
        <begin position="707"/>
        <end position="728"/>
    </location>
</feature>
<dbReference type="Proteomes" id="UP000613401">
    <property type="component" value="Unassembled WGS sequence"/>
</dbReference>
<dbReference type="SUPFAM" id="SSF103473">
    <property type="entry name" value="MFS general substrate transporter"/>
    <property type="match status" value="1"/>
</dbReference>
<feature type="compositionally biased region" description="Basic and acidic residues" evidence="7">
    <location>
        <begin position="498"/>
        <end position="518"/>
    </location>
</feature>
<keyword evidence="10" id="KW-0762">Sugar transport</keyword>
<keyword evidence="4 8" id="KW-0812">Transmembrane</keyword>
<evidence type="ECO:0000259" key="9">
    <source>
        <dbReference type="PROSITE" id="PS50850"/>
    </source>
</evidence>
<dbReference type="InterPro" id="IPR005829">
    <property type="entry name" value="Sugar_transporter_CS"/>
</dbReference>
<proteinExistence type="inferred from homology"/>